<dbReference type="EMBL" id="FUXI01000029">
    <property type="protein sequence ID" value="SKA02501.1"/>
    <property type="molecule type" value="Genomic_DNA"/>
</dbReference>
<name>A0A1T4QG80_9ENTE</name>
<evidence type="ECO:0000256" key="7">
    <source>
        <dbReference type="PROSITE-ProRule" id="PRU00423"/>
    </source>
</evidence>
<keyword evidence="4 9" id="KW-0808">Transferase</keyword>
<keyword evidence="2" id="KW-0597">Phosphoprotein</keyword>
<dbReference type="SUPFAM" id="SSF52794">
    <property type="entry name" value="PTS system IIB component-like"/>
    <property type="match status" value="1"/>
</dbReference>
<keyword evidence="6" id="KW-0418">Kinase</keyword>
<dbReference type="Gene3D" id="3.40.50.2300">
    <property type="match status" value="1"/>
</dbReference>
<evidence type="ECO:0000313" key="10">
    <source>
        <dbReference type="Proteomes" id="UP000190328"/>
    </source>
</evidence>
<evidence type="ECO:0000256" key="3">
    <source>
        <dbReference type="ARBA" id="ARBA00022597"/>
    </source>
</evidence>
<dbReference type="InterPro" id="IPR013012">
    <property type="entry name" value="PTS_EIIB_3"/>
</dbReference>
<reference evidence="9 10" key="1">
    <citation type="submission" date="2017-02" db="EMBL/GenBank/DDBJ databases">
        <authorList>
            <person name="Peterson S.W."/>
        </authorList>
    </citation>
    <scope>NUCLEOTIDE SEQUENCE [LARGE SCALE GENOMIC DNA]</scope>
    <source>
        <strain evidence="9 10">ATCC BAA-1030</strain>
    </source>
</reference>
<evidence type="ECO:0000256" key="5">
    <source>
        <dbReference type="ARBA" id="ARBA00022683"/>
    </source>
</evidence>
<dbReference type="InterPro" id="IPR003501">
    <property type="entry name" value="PTS_EIIB_2/3"/>
</dbReference>
<dbReference type="GO" id="GO:0009401">
    <property type="term" value="P:phosphoenolpyruvate-dependent sugar phosphotransferase system"/>
    <property type="evidence" value="ECO:0007669"/>
    <property type="project" value="UniProtKB-KW"/>
</dbReference>
<dbReference type="PANTHER" id="PTHR34581">
    <property type="entry name" value="PTS SYSTEM N,N'-DIACETYLCHITOBIOSE-SPECIFIC EIIB COMPONENT"/>
    <property type="match status" value="1"/>
</dbReference>
<dbReference type="Pfam" id="PF02302">
    <property type="entry name" value="PTS_IIB"/>
    <property type="match status" value="1"/>
</dbReference>
<protein>
    <submittedName>
        <fullName evidence="9">Phosphotransferase system cellobiose-specific component IIB</fullName>
    </submittedName>
</protein>
<keyword evidence="5" id="KW-0598">Phosphotransferase system</keyword>
<evidence type="ECO:0000313" key="9">
    <source>
        <dbReference type="EMBL" id="SKA02501.1"/>
    </source>
</evidence>
<evidence type="ECO:0000256" key="1">
    <source>
        <dbReference type="ARBA" id="ARBA00022448"/>
    </source>
</evidence>
<dbReference type="PANTHER" id="PTHR34581:SF2">
    <property type="entry name" value="PTS SYSTEM N,N'-DIACETYLCHITOBIOSE-SPECIFIC EIIB COMPONENT"/>
    <property type="match status" value="1"/>
</dbReference>
<dbReference type="GO" id="GO:0008982">
    <property type="term" value="F:protein-N(PI)-phosphohistidine-sugar phosphotransferase activity"/>
    <property type="evidence" value="ECO:0007669"/>
    <property type="project" value="InterPro"/>
</dbReference>
<dbReference type="RefSeq" id="WP_078808094.1">
    <property type="nucleotide sequence ID" value="NZ_FUXI01000029.1"/>
</dbReference>
<evidence type="ECO:0000256" key="4">
    <source>
        <dbReference type="ARBA" id="ARBA00022679"/>
    </source>
</evidence>
<sequence>MALFGFGKKKEENTAPVAEKVEVKEEAVETPAAPTTSPEGHVDVRIFCSAGASTSLWAQNVQKSMDAQGRDMTIKAFSISVLDDEATDTDIILIGPQTRYVENDVKAKYPNKIVAVVPMQTFGLMNGDKGLEFIDTLL</sequence>
<proteinExistence type="predicted"/>
<gene>
    <name evidence="9" type="ORF">SAMN02745116_02184</name>
</gene>
<dbReference type="GO" id="GO:0016301">
    <property type="term" value="F:kinase activity"/>
    <property type="evidence" value="ECO:0007669"/>
    <property type="project" value="UniProtKB-KW"/>
</dbReference>
<evidence type="ECO:0000259" key="8">
    <source>
        <dbReference type="PROSITE" id="PS51100"/>
    </source>
</evidence>
<feature type="modified residue" description="Phosphocysteine; by EIIA" evidence="7">
    <location>
        <position position="48"/>
    </location>
</feature>
<keyword evidence="3" id="KW-0762">Sugar transport</keyword>
<dbReference type="Proteomes" id="UP000190328">
    <property type="component" value="Unassembled WGS sequence"/>
</dbReference>
<dbReference type="STRING" id="263852.SAMN02745116_02184"/>
<keyword evidence="10" id="KW-1185">Reference proteome</keyword>
<organism evidence="9 10">
    <name type="scientific">Pilibacter termitis</name>
    <dbReference type="NCBI Taxonomy" id="263852"/>
    <lineage>
        <taxon>Bacteria</taxon>
        <taxon>Bacillati</taxon>
        <taxon>Bacillota</taxon>
        <taxon>Bacilli</taxon>
        <taxon>Lactobacillales</taxon>
        <taxon>Enterococcaceae</taxon>
        <taxon>Pilibacter</taxon>
    </lineage>
</organism>
<dbReference type="InterPro" id="IPR051819">
    <property type="entry name" value="PTS_sugar-specific_EIIB"/>
</dbReference>
<evidence type="ECO:0000256" key="2">
    <source>
        <dbReference type="ARBA" id="ARBA00022553"/>
    </source>
</evidence>
<evidence type="ECO:0000256" key="6">
    <source>
        <dbReference type="ARBA" id="ARBA00022777"/>
    </source>
</evidence>
<feature type="domain" description="PTS EIIB type-3" evidence="8">
    <location>
        <begin position="41"/>
        <end position="138"/>
    </location>
</feature>
<dbReference type="OrthoDB" id="9808134at2"/>
<dbReference type="InterPro" id="IPR036095">
    <property type="entry name" value="PTS_EIIB-like_sf"/>
</dbReference>
<accession>A0A1T4QG80</accession>
<keyword evidence="1" id="KW-0813">Transport</keyword>
<dbReference type="PROSITE" id="PS51100">
    <property type="entry name" value="PTS_EIIB_TYPE_3"/>
    <property type="match status" value="1"/>
</dbReference>
<dbReference type="AlphaFoldDB" id="A0A1T4QG80"/>